<dbReference type="Proteomes" id="UP000756530">
    <property type="component" value="Unassembled WGS sequence"/>
</dbReference>
<comment type="caution">
    <text evidence="3">The sequence shown here is derived from an EMBL/GenBank/DDBJ whole genome shotgun (WGS) entry which is preliminary data.</text>
</comment>
<feature type="transmembrane region" description="Helical" evidence="2">
    <location>
        <begin position="21"/>
        <end position="44"/>
    </location>
</feature>
<dbReference type="EMBL" id="JAHUZE010000002">
    <property type="protein sequence ID" value="MBV7378944.1"/>
    <property type="molecule type" value="Genomic_DNA"/>
</dbReference>
<evidence type="ECO:0000313" key="4">
    <source>
        <dbReference type="Proteomes" id="UP000756530"/>
    </source>
</evidence>
<evidence type="ECO:0000256" key="2">
    <source>
        <dbReference type="SAM" id="Phobius"/>
    </source>
</evidence>
<evidence type="ECO:0000313" key="3">
    <source>
        <dbReference type="EMBL" id="MBV7378944.1"/>
    </source>
</evidence>
<feature type="region of interest" description="Disordered" evidence="1">
    <location>
        <begin position="265"/>
        <end position="296"/>
    </location>
</feature>
<organism evidence="3 4">
    <name type="scientific">Maritimibacter dapengensis</name>
    <dbReference type="NCBI Taxonomy" id="2836868"/>
    <lineage>
        <taxon>Bacteria</taxon>
        <taxon>Pseudomonadati</taxon>
        <taxon>Pseudomonadota</taxon>
        <taxon>Alphaproteobacteria</taxon>
        <taxon>Rhodobacterales</taxon>
        <taxon>Roseobacteraceae</taxon>
        <taxon>Maritimibacter</taxon>
    </lineage>
</organism>
<keyword evidence="2" id="KW-0472">Membrane</keyword>
<gene>
    <name evidence="3" type="ORF">KJP28_08395</name>
</gene>
<accession>A0ABS6T1H7</accession>
<keyword evidence="4" id="KW-1185">Reference proteome</keyword>
<evidence type="ECO:0008006" key="5">
    <source>
        <dbReference type="Google" id="ProtNLM"/>
    </source>
</evidence>
<proteinExistence type="predicted"/>
<keyword evidence="2" id="KW-1133">Transmembrane helix</keyword>
<feature type="compositionally biased region" description="Polar residues" evidence="1">
    <location>
        <begin position="283"/>
        <end position="296"/>
    </location>
</feature>
<keyword evidence="2" id="KW-0812">Transmembrane</keyword>
<feature type="region of interest" description="Disordered" evidence="1">
    <location>
        <begin position="132"/>
        <end position="177"/>
    </location>
</feature>
<name>A0ABS6T1H7_9RHOB</name>
<protein>
    <recommendedName>
        <fullName evidence="5">Type IV secretory pathway, VirB10 components</fullName>
    </recommendedName>
</protein>
<evidence type="ECO:0000256" key="1">
    <source>
        <dbReference type="SAM" id="MobiDB-lite"/>
    </source>
</evidence>
<dbReference type="RefSeq" id="WP_218392110.1">
    <property type="nucleotide sequence ID" value="NZ_JAHUZE010000002.1"/>
</dbReference>
<sequence length="535" mass="55713">MIRTDSEKQRAALSRLRQSNMPLYAGVGILASLVVAVWGSFFAMKNLYPAYVTAFQPIATAAPVARAAKPASTPDEIPVVEAAIAPVVAAAPADADATVVPFAASDATEDAPLPETFARLSDDDAERRAGASLFGTEEKASATAAETDLPTISEERLGTGPIEDEGASTRVSSAAQHAIAGLPRPAPRPASALLQSLPAPFDHGANATVDPAMGTASALAVQTSPRPRSVPSGLREMAIAARDRTPAVNGNDTPDAVLASLSTEAGAVTQRSQASGKGCGRNHASSMPSRKGNAQSGRAFLASVGNGSGSSRDNAIIAQLARGNMPGFLHDLEPVVLRGRDSRGASTEIVVCVTSDYLSVGSDQDFVRVPLGLPAASSIAGTFDMMLPTARIVDAIYAQAPVKLSPKPMQAGPQMSSTDYFLRHNATIEDQRRGRAGLIAGHKKDVVVANRMASNPGRVAIYGWHRSNGDPIQPVSTVHGASYADYSHGIRLVSRTAYLNGKAVDLETLLSSNRYAYLLNNDGPLPAPVIQIASR</sequence>
<reference evidence="3 4" key="1">
    <citation type="submission" date="2021-05" db="EMBL/GenBank/DDBJ databases">
        <title>Culturable bacteria isolated from Daya Bay.</title>
        <authorList>
            <person name="Zheng W."/>
            <person name="Yu S."/>
            <person name="Huang Y."/>
        </authorList>
    </citation>
    <scope>NUCLEOTIDE SEQUENCE [LARGE SCALE GENOMIC DNA]</scope>
    <source>
        <strain evidence="3 4">DP4N28-5</strain>
    </source>
</reference>